<dbReference type="EMBL" id="VCAZ01000031">
    <property type="protein sequence ID" value="TSL40954.1"/>
    <property type="molecule type" value="Genomic_DNA"/>
</dbReference>
<evidence type="ECO:0008006" key="3">
    <source>
        <dbReference type="Google" id="ProtNLM"/>
    </source>
</evidence>
<sequence>MNTSTLNVDFVWTNELSLCLCELPQPDAKLVEKYDGLKGVFLQRLVNAYEIVLTNLEKLAEGTITGDKAKEIIQGAQENERVKGLSKLATALFEELRPAIEKTRLGALGVYGEYLRPYIGIYLDTAINNAKPILDTVLPAEHH</sequence>
<dbReference type="OrthoDB" id="8940690at2759"/>
<keyword evidence="2" id="KW-1185">Reference proteome</keyword>
<gene>
    <name evidence="1" type="ORF">Baya_7033</name>
</gene>
<organism evidence="1 2">
    <name type="scientific">Bagarius yarrelli</name>
    <name type="common">Goonch</name>
    <name type="synonym">Bagrus yarrelli</name>
    <dbReference type="NCBI Taxonomy" id="175774"/>
    <lineage>
        <taxon>Eukaryota</taxon>
        <taxon>Metazoa</taxon>
        <taxon>Chordata</taxon>
        <taxon>Craniata</taxon>
        <taxon>Vertebrata</taxon>
        <taxon>Euteleostomi</taxon>
        <taxon>Actinopterygii</taxon>
        <taxon>Neopterygii</taxon>
        <taxon>Teleostei</taxon>
        <taxon>Ostariophysi</taxon>
        <taxon>Siluriformes</taxon>
        <taxon>Sisoridae</taxon>
        <taxon>Sisorinae</taxon>
        <taxon>Bagarius</taxon>
    </lineage>
</organism>
<dbReference type="Proteomes" id="UP000319801">
    <property type="component" value="Unassembled WGS sequence"/>
</dbReference>
<proteinExistence type="predicted"/>
<evidence type="ECO:0000313" key="2">
    <source>
        <dbReference type="Proteomes" id="UP000319801"/>
    </source>
</evidence>
<reference evidence="1 2" key="1">
    <citation type="journal article" date="2019" name="Genome Biol. Evol.">
        <title>Whole-Genome Sequencing of the Giant Devil Catfish, Bagarius yarrelli.</title>
        <authorList>
            <person name="Jiang W."/>
            <person name="Lv Y."/>
            <person name="Cheng L."/>
            <person name="Yang K."/>
            <person name="Chao B."/>
            <person name="Wang X."/>
            <person name="Li Y."/>
            <person name="Pan X."/>
            <person name="You X."/>
            <person name="Zhang Y."/>
            <person name="Yang J."/>
            <person name="Li J."/>
            <person name="Zhang X."/>
            <person name="Liu S."/>
            <person name="Sun C."/>
            <person name="Yang J."/>
            <person name="Shi Q."/>
        </authorList>
    </citation>
    <scope>NUCLEOTIDE SEQUENCE [LARGE SCALE GENOMIC DNA]</scope>
    <source>
        <strain evidence="1">JWS20170419001</strain>
        <tissue evidence="1">Muscle</tissue>
    </source>
</reference>
<protein>
    <recommendedName>
        <fullName evidence="3">Apolipoprotein A-II</fullName>
    </recommendedName>
</protein>
<dbReference type="AlphaFoldDB" id="A0A556TZ29"/>
<name>A0A556TZ29_BAGYA</name>
<accession>A0A556TZ29</accession>
<evidence type="ECO:0000313" key="1">
    <source>
        <dbReference type="EMBL" id="TSL40954.1"/>
    </source>
</evidence>
<comment type="caution">
    <text evidence="1">The sequence shown here is derived from an EMBL/GenBank/DDBJ whole genome shotgun (WGS) entry which is preliminary data.</text>
</comment>